<dbReference type="Proteomes" id="UP000717696">
    <property type="component" value="Unassembled WGS sequence"/>
</dbReference>
<keyword evidence="2" id="KW-1185">Reference proteome</keyword>
<accession>A0A9P9IAT1</accession>
<organism evidence="1 2">
    <name type="scientific">Dactylonectria estremocensis</name>
    <dbReference type="NCBI Taxonomy" id="1079267"/>
    <lineage>
        <taxon>Eukaryota</taxon>
        <taxon>Fungi</taxon>
        <taxon>Dikarya</taxon>
        <taxon>Ascomycota</taxon>
        <taxon>Pezizomycotina</taxon>
        <taxon>Sordariomycetes</taxon>
        <taxon>Hypocreomycetidae</taxon>
        <taxon>Hypocreales</taxon>
        <taxon>Nectriaceae</taxon>
        <taxon>Dactylonectria</taxon>
    </lineage>
</organism>
<protein>
    <submittedName>
        <fullName evidence="1">Uncharacterized protein</fullName>
    </submittedName>
</protein>
<name>A0A9P9IAT1_9HYPO</name>
<proteinExistence type="predicted"/>
<evidence type="ECO:0000313" key="1">
    <source>
        <dbReference type="EMBL" id="KAH7112775.1"/>
    </source>
</evidence>
<evidence type="ECO:0000313" key="2">
    <source>
        <dbReference type="Proteomes" id="UP000717696"/>
    </source>
</evidence>
<reference evidence="1" key="1">
    <citation type="journal article" date="2021" name="Nat. Commun.">
        <title>Genetic determinants of endophytism in the Arabidopsis root mycobiome.</title>
        <authorList>
            <person name="Mesny F."/>
            <person name="Miyauchi S."/>
            <person name="Thiergart T."/>
            <person name="Pickel B."/>
            <person name="Atanasova L."/>
            <person name="Karlsson M."/>
            <person name="Huettel B."/>
            <person name="Barry K.W."/>
            <person name="Haridas S."/>
            <person name="Chen C."/>
            <person name="Bauer D."/>
            <person name="Andreopoulos W."/>
            <person name="Pangilinan J."/>
            <person name="LaButti K."/>
            <person name="Riley R."/>
            <person name="Lipzen A."/>
            <person name="Clum A."/>
            <person name="Drula E."/>
            <person name="Henrissat B."/>
            <person name="Kohler A."/>
            <person name="Grigoriev I.V."/>
            <person name="Martin F.M."/>
            <person name="Hacquard S."/>
        </authorList>
    </citation>
    <scope>NUCLEOTIDE SEQUENCE</scope>
    <source>
        <strain evidence="1">MPI-CAGE-AT-0021</strain>
    </source>
</reference>
<dbReference type="EMBL" id="JAGMUU010000049">
    <property type="protein sequence ID" value="KAH7112775.1"/>
    <property type="molecule type" value="Genomic_DNA"/>
</dbReference>
<dbReference type="AlphaFoldDB" id="A0A9P9IAT1"/>
<sequence>MTTVETRKIHPLSTLLSILVISVSRRLSMASFATLFAVPATSDPTLAEVPTELPTIFIPVQVISPATLRAMLALSAANFLHNGVRVRCHLVNYPGNIRRNL</sequence>
<comment type="caution">
    <text evidence="1">The sequence shown here is derived from an EMBL/GenBank/DDBJ whole genome shotgun (WGS) entry which is preliminary data.</text>
</comment>
<gene>
    <name evidence="1" type="ORF">B0J13DRAFT_575335</name>
</gene>